<evidence type="ECO:0000313" key="3">
    <source>
        <dbReference type="Proteomes" id="UP001501586"/>
    </source>
</evidence>
<dbReference type="Proteomes" id="UP001501586">
    <property type="component" value="Unassembled WGS sequence"/>
</dbReference>
<dbReference type="GO" id="GO:0016787">
    <property type="term" value="F:hydrolase activity"/>
    <property type="evidence" value="ECO:0007669"/>
    <property type="project" value="UniProtKB-KW"/>
</dbReference>
<reference evidence="3" key="1">
    <citation type="journal article" date="2019" name="Int. J. Syst. Evol. Microbiol.">
        <title>The Global Catalogue of Microorganisms (GCM) 10K type strain sequencing project: providing services to taxonomists for standard genome sequencing and annotation.</title>
        <authorList>
            <consortium name="The Broad Institute Genomics Platform"/>
            <consortium name="The Broad Institute Genome Sequencing Center for Infectious Disease"/>
            <person name="Wu L."/>
            <person name="Ma J."/>
        </authorList>
    </citation>
    <scope>NUCLEOTIDE SEQUENCE [LARGE SCALE GENOMIC DNA]</scope>
    <source>
        <strain evidence="3">JCM 17458</strain>
    </source>
</reference>
<dbReference type="Pfam" id="PF00561">
    <property type="entry name" value="Abhydrolase_1"/>
    <property type="match status" value="1"/>
</dbReference>
<gene>
    <name evidence="2" type="ORF">GCM10022261_13060</name>
</gene>
<keyword evidence="3" id="KW-1185">Reference proteome</keyword>
<dbReference type="InterPro" id="IPR000073">
    <property type="entry name" value="AB_hydrolase_1"/>
</dbReference>
<dbReference type="PANTHER" id="PTHR43433:SF5">
    <property type="entry name" value="AB HYDROLASE-1 DOMAIN-CONTAINING PROTEIN"/>
    <property type="match status" value="1"/>
</dbReference>
<comment type="caution">
    <text evidence="2">The sequence shown here is derived from an EMBL/GenBank/DDBJ whole genome shotgun (WGS) entry which is preliminary data.</text>
</comment>
<name>A0ABP8EII6_9MICO</name>
<keyword evidence="2" id="KW-0378">Hydrolase</keyword>
<dbReference type="InterPro" id="IPR029058">
    <property type="entry name" value="AB_hydrolase_fold"/>
</dbReference>
<dbReference type="SUPFAM" id="SSF53474">
    <property type="entry name" value="alpha/beta-Hydrolases"/>
    <property type="match status" value="1"/>
</dbReference>
<dbReference type="PRINTS" id="PR00111">
    <property type="entry name" value="ABHYDROLASE"/>
</dbReference>
<evidence type="ECO:0000259" key="1">
    <source>
        <dbReference type="Pfam" id="PF00561"/>
    </source>
</evidence>
<organism evidence="2 3">
    <name type="scientific">Brevibacterium daeguense</name>
    <dbReference type="NCBI Taxonomy" id="909936"/>
    <lineage>
        <taxon>Bacteria</taxon>
        <taxon>Bacillati</taxon>
        <taxon>Actinomycetota</taxon>
        <taxon>Actinomycetes</taxon>
        <taxon>Micrococcales</taxon>
        <taxon>Brevibacteriaceae</taxon>
        <taxon>Brevibacterium</taxon>
    </lineage>
</organism>
<evidence type="ECO:0000313" key="2">
    <source>
        <dbReference type="EMBL" id="GAA4283775.1"/>
    </source>
</evidence>
<dbReference type="RefSeq" id="WP_236863862.1">
    <property type="nucleotide sequence ID" value="NZ_BAABAZ010000004.1"/>
</dbReference>
<feature type="domain" description="AB hydrolase-1" evidence="1">
    <location>
        <begin position="22"/>
        <end position="238"/>
    </location>
</feature>
<dbReference type="Gene3D" id="3.40.50.1820">
    <property type="entry name" value="alpha/beta hydrolase"/>
    <property type="match status" value="1"/>
</dbReference>
<dbReference type="EMBL" id="BAABAZ010000004">
    <property type="protein sequence ID" value="GAA4283775.1"/>
    <property type="molecule type" value="Genomic_DNA"/>
</dbReference>
<dbReference type="InterPro" id="IPR050471">
    <property type="entry name" value="AB_hydrolase"/>
</dbReference>
<protein>
    <submittedName>
        <fullName evidence="2">Alpha/beta hydrolase</fullName>
    </submittedName>
</protein>
<accession>A0ABP8EII6</accession>
<dbReference type="PANTHER" id="PTHR43433">
    <property type="entry name" value="HYDROLASE, ALPHA/BETA FOLD FAMILY PROTEIN"/>
    <property type="match status" value="1"/>
</dbReference>
<sequence length="274" mass="29271">MPQIPVRTGVSLNYEITGSGEPLLLIMGTTGSIPLWGELAPRLSEDYQVIAFDNRGLGGSERGEGPISVASLAEDASALLEALEIPSAHVLGWSLGSAIAQELALAHPDQVASAVLYSTWAGCDGFQRSVLAALRYPYVHRDLEAAMAASGIVYSPEFLDRPDLEELMAPMLPAMPQTEAQMQVTVEQWDADLEFDSLDRIGAISAPALVVVGEQDLLTPPRQAKKVADAIPGARFELLTGPGSSHALHVERLDDLLRIVSGFLDSQSVSVMSR</sequence>
<proteinExistence type="predicted"/>